<gene>
    <name evidence="2" type="ORF">OPDIPICF_04227</name>
</gene>
<dbReference type="EMBL" id="CACSIO010000005">
    <property type="protein sequence ID" value="CAA0099007.1"/>
    <property type="molecule type" value="Genomic_DNA"/>
</dbReference>
<sequence length="186" mass="20380">MLKRQDLMKIHVLLAAFILPAALMFFITGALYTWGVKGGYDTETYTITLQQPLQPNLDQLLPMAQQQLADKGLSLPTGNAGVKKLGTSFAFSWSGSNRDMSISPTHDPLKARVTIKDTGFYRHFVQLHKAKGGVAFKVYAAFFAASLLLILLSGFVMAWQTPKLKKMTMLASVVGTAFFALMACIA</sequence>
<keyword evidence="1" id="KW-0812">Transmembrane</keyword>
<dbReference type="InterPro" id="IPR005625">
    <property type="entry name" value="PepSY-ass_TM"/>
</dbReference>
<evidence type="ECO:0008006" key="4">
    <source>
        <dbReference type="Google" id="ProtNLM"/>
    </source>
</evidence>
<dbReference type="OrthoDB" id="7409915at2"/>
<evidence type="ECO:0000256" key="1">
    <source>
        <dbReference type="SAM" id="Phobius"/>
    </source>
</evidence>
<dbReference type="AlphaFoldDB" id="A0A5S9P6N1"/>
<proteinExistence type="predicted"/>
<keyword evidence="1" id="KW-1133">Transmembrane helix</keyword>
<accession>A0A5S9P6N1</accession>
<reference evidence="2 3" key="1">
    <citation type="submission" date="2019-11" db="EMBL/GenBank/DDBJ databases">
        <authorList>
            <person name="Holert J."/>
        </authorList>
    </citation>
    <scope>NUCLEOTIDE SEQUENCE [LARGE SCALE GENOMIC DNA]</scope>
    <source>
        <strain evidence="2">SB11_3</strain>
    </source>
</reference>
<feature type="transmembrane region" description="Helical" evidence="1">
    <location>
        <begin position="138"/>
        <end position="160"/>
    </location>
</feature>
<keyword evidence="3" id="KW-1185">Reference proteome</keyword>
<feature type="transmembrane region" description="Helical" evidence="1">
    <location>
        <begin position="12"/>
        <end position="34"/>
    </location>
</feature>
<evidence type="ECO:0000313" key="2">
    <source>
        <dbReference type="EMBL" id="CAA0099007.1"/>
    </source>
</evidence>
<name>A0A5S9P6N1_9GAMM</name>
<feature type="transmembrane region" description="Helical" evidence="1">
    <location>
        <begin position="167"/>
        <end position="185"/>
    </location>
</feature>
<dbReference type="Proteomes" id="UP000441399">
    <property type="component" value="Unassembled WGS sequence"/>
</dbReference>
<dbReference type="Pfam" id="PF03929">
    <property type="entry name" value="PepSY_TM"/>
    <property type="match status" value="1"/>
</dbReference>
<evidence type="ECO:0000313" key="3">
    <source>
        <dbReference type="Proteomes" id="UP000441399"/>
    </source>
</evidence>
<protein>
    <recommendedName>
        <fullName evidence="4">PepSY domain-containing protein</fullName>
    </recommendedName>
</protein>
<keyword evidence="1" id="KW-0472">Membrane</keyword>
<organism evidence="2 3">
    <name type="scientific">BD1-7 clade bacterium</name>
    <dbReference type="NCBI Taxonomy" id="2029982"/>
    <lineage>
        <taxon>Bacteria</taxon>
        <taxon>Pseudomonadati</taxon>
        <taxon>Pseudomonadota</taxon>
        <taxon>Gammaproteobacteria</taxon>
        <taxon>Cellvibrionales</taxon>
        <taxon>Spongiibacteraceae</taxon>
        <taxon>BD1-7 clade</taxon>
    </lineage>
</organism>